<dbReference type="Proteomes" id="UP000001307">
    <property type="component" value="Unassembled WGS sequence"/>
</dbReference>
<reference evidence="2" key="1">
    <citation type="journal article" date="2010" name="Science">
        <title>Plasticity of animal genome architecture unmasked by rapid evolution of a pelagic tunicate.</title>
        <authorList>
            <person name="Denoeud F."/>
            <person name="Henriet S."/>
            <person name="Mungpakdee S."/>
            <person name="Aury J.M."/>
            <person name="Da Silva C."/>
            <person name="Brinkmann H."/>
            <person name="Mikhaleva J."/>
            <person name="Olsen L.C."/>
            <person name="Jubin C."/>
            <person name="Canestro C."/>
            <person name="Bouquet J.M."/>
            <person name="Danks G."/>
            <person name="Poulain J."/>
            <person name="Campsteijn C."/>
            <person name="Adamski M."/>
            <person name="Cross I."/>
            <person name="Yadetie F."/>
            <person name="Muffato M."/>
            <person name="Louis A."/>
            <person name="Butcher S."/>
            <person name="Tsagkogeorga G."/>
            <person name="Konrad A."/>
            <person name="Singh S."/>
            <person name="Jensen M.F."/>
            <person name="Cong E.H."/>
            <person name="Eikeseth-Otteraa H."/>
            <person name="Noel B."/>
            <person name="Anthouard V."/>
            <person name="Porcel B.M."/>
            <person name="Kachouri-Lafond R."/>
            <person name="Nishino A."/>
            <person name="Ugolini M."/>
            <person name="Chourrout P."/>
            <person name="Nishida H."/>
            <person name="Aasland R."/>
            <person name="Huzurbazar S."/>
            <person name="Westhof E."/>
            <person name="Delsuc F."/>
            <person name="Lehrach H."/>
            <person name="Reinhardt R."/>
            <person name="Weissenbach J."/>
            <person name="Roy S.W."/>
            <person name="Artiguenave F."/>
            <person name="Postlethwait J.H."/>
            <person name="Manak J.R."/>
            <person name="Thompson E.M."/>
            <person name="Jaillon O."/>
            <person name="Du Pasquier L."/>
            <person name="Boudinot P."/>
            <person name="Liberles D.A."/>
            <person name="Volff J.N."/>
            <person name="Philippe H."/>
            <person name="Lenhard B."/>
            <person name="Roest Crollius H."/>
            <person name="Wincker P."/>
            <person name="Chourrout D."/>
        </authorList>
    </citation>
    <scope>NUCLEOTIDE SEQUENCE [LARGE SCALE GENOMIC DNA]</scope>
</reference>
<dbReference type="InParanoid" id="E4XBY4"/>
<feature type="region of interest" description="Disordered" evidence="1">
    <location>
        <begin position="1"/>
        <end position="26"/>
    </location>
</feature>
<organism evidence="2">
    <name type="scientific">Oikopleura dioica</name>
    <name type="common">Tunicate</name>
    <dbReference type="NCBI Taxonomy" id="34765"/>
    <lineage>
        <taxon>Eukaryota</taxon>
        <taxon>Metazoa</taxon>
        <taxon>Chordata</taxon>
        <taxon>Tunicata</taxon>
        <taxon>Appendicularia</taxon>
        <taxon>Copelata</taxon>
        <taxon>Oikopleuridae</taxon>
        <taxon>Oikopleura</taxon>
    </lineage>
</organism>
<feature type="region of interest" description="Disordered" evidence="1">
    <location>
        <begin position="81"/>
        <end position="126"/>
    </location>
</feature>
<feature type="compositionally biased region" description="Polar residues" evidence="1">
    <location>
        <begin position="1"/>
        <end position="11"/>
    </location>
</feature>
<evidence type="ECO:0000256" key="1">
    <source>
        <dbReference type="SAM" id="MobiDB-lite"/>
    </source>
</evidence>
<gene>
    <name evidence="2" type="ORF">GSOID_T00006641001</name>
    <name evidence="3" type="ORF">GSOID_T00031391001</name>
</gene>
<protein>
    <submittedName>
        <fullName evidence="2">Uncharacterized protein</fullName>
    </submittedName>
</protein>
<dbReference type="EMBL" id="FN653034">
    <property type="protein sequence ID" value="CBY09109.1"/>
    <property type="molecule type" value="Genomic_DNA"/>
</dbReference>
<evidence type="ECO:0000313" key="4">
    <source>
        <dbReference type="Proteomes" id="UP000001307"/>
    </source>
</evidence>
<evidence type="ECO:0000313" key="3">
    <source>
        <dbReference type="EMBL" id="CBY37897.1"/>
    </source>
</evidence>
<accession>E4XBY4</accession>
<proteinExistence type="predicted"/>
<sequence>MLRGNLQNPLTNGMRAGKSVIRPASQKVDPRVKTKYFLRVVDVPEQCSPNTGIGGNAGVDEKCATSSVVIVEINEKWRENYTKKRNASTSDGQGQRAPPVEPLGHRNGRTNETKVTSKATYRESET</sequence>
<dbReference type="EMBL" id="FN655083">
    <property type="protein sequence ID" value="CBY37897.1"/>
    <property type="molecule type" value="Genomic_DNA"/>
</dbReference>
<name>E4XBY4_OIKDI</name>
<evidence type="ECO:0000313" key="2">
    <source>
        <dbReference type="EMBL" id="CBY09109.1"/>
    </source>
</evidence>
<keyword evidence="4" id="KW-1185">Reference proteome</keyword>
<dbReference type="AlphaFoldDB" id="E4XBY4"/>
<dbReference type="Proteomes" id="UP000011014">
    <property type="component" value="Unassembled WGS sequence"/>
</dbReference>